<evidence type="ECO:0000313" key="1">
    <source>
        <dbReference type="EMBL" id="ARK31579.1"/>
    </source>
</evidence>
<gene>
    <name evidence="1" type="ORF">BkAM31D_17970</name>
</gene>
<reference evidence="1 2" key="1">
    <citation type="submission" date="2017-04" db="EMBL/GenBank/DDBJ databases">
        <title>Bacillus krulwichiae AM31D Genome sequencing and assembly.</title>
        <authorList>
            <person name="Krulwich T.A."/>
            <person name="Anastor L."/>
            <person name="Ehrlich R."/>
            <person name="Ehrlich G.D."/>
            <person name="Janto B."/>
        </authorList>
    </citation>
    <scope>NUCLEOTIDE SEQUENCE [LARGE SCALE GENOMIC DNA]</scope>
    <source>
        <strain evidence="1 2">AM31D</strain>
    </source>
</reference>
<dbReference type="AlphaFoldDB" id="A0A1X9MDQ4"/>
<dbReference type="RefSeq" id="WP_157076790.1">
    <property type="nucleotide sequence ID" value="NZ_CP020814.1"/>
</dbReference>
<accession>A0A1X9MDQ4</accession>
<dbReference type="EMBL" id="CP020814">
    <property type="protein sequence ID" value="ARK31579.1"/>
    <property type="molecule type" value="Genomic_DNA"/>
</dbReference>
<dbReference type="KEGG" id="bkw:BkAM31D_17970"/>
<name>A0A1X9MDQ4_9BACI</name>
<evidence type="ECO:0000313" key="2">
    <source>
        <dbReference type="Proteomes" id="UP000193006"/>
    </source>
</evidence>
<dbReference type="Proteomes" id="UP000193006">
    <property type="component" value="Chromosome"/>
</dbReference>
<keyword evidence="2" id="KW-1185">Reference proteome</keyword>
<organism evidence="1 2">
    <name type="scientific">Halalkalibacter krulwichiae</name>
    <dbReference type="NCBI Taxonomy" id="199441"/>
    <lineage>
        <taxon>Bacteria</taxon>
        <taxon>Bacillati</taxon>
        <taxon>Bacillota</taxon>
        <taxon>Bacilli</taxon>
        <taxon>Bacillales</taxon>
        <taxon>Bacillaceae</taxon>
        <taxon>Halalkalibacter</taxon>
    </lineage>
</organism>
<protein>
    <submittedName>
        <fullName evidence="1">Uncharacterized protein</fullName>
    </submittedName>
</protein>
<dbReference type="STRING" id="199441.BkAM31D_17970"/>
<proteinExistence type="predicted"/>
<sequence>MRKSGHDKLKRLQECVADSNTEHEQKKLMTELAILTEKERIEQAEK</sequence>